<dbReference type="PANTHER" id="PTHR32419">
    <property type="entry name" value="GLUTATHIONYL-HYDROQUINONE REDUCTASE"/>
    <property type="match status" value="1"/>
</dbReference>
<evidence type="ECO:0000313" key="4">
    <source>
        <dbReference type="Proteomes" id="UP000827549"/>
    </source>
</evidence>
<dbReference type="InterPro" id="IPR036249">
    <property type="entry name" value="Thioredoxin-like_sf"/>
</dbReference>
<dbReference type="AlphaFoldDB" id="A0AAF1BGS8"/>
<dbReference type="SFLD" id="SFLDG01206">
    <property type="entry name" value="Xi.1"/>
    <property type="match status" value="1"/>
</dbReference>
<dbReference type="SFLD" id="SFLDS00019">
    <property type="entry name" value="Glutathione_Transferase_(cytos"/>
    <property type="match status" value="1"/>
</dbReference>
<name>A0AAF1BGS8_9TREE</name>
<proteinExistence type="predicted"/>
<evidence type="ECO:0000259" key="2">
    <source>
        <dbReference type="PROSITE" id="PS50405"/>
    </source>
</evidence>
<feature type="region of interest" description="Disordered" evidence="1">
    <location>
        <begin position="374"/>
        <end position="394"/>
    </location>
</feature>
<dbReference type="InterPro" id="IPR016639">
    <property type="entry name" value="GST_Omega/GSH"/>
</dbReference>
<dbReference type="InterPro" id="IPR010987">
    <property type="entry name" value="Glutathione-S-Trfase_C-like"/>
</dbReference>
<dbReference type="PANTHER" id="PTHR32419:SF6">
    <property type="entry name" value="GLUTATHIONE S-TRANSFERASE OMEGA-LIKE 1-RELATED"/>
    <property type="match status" value="1"/>
</dbReference>
<dbReference type="Proteomes" id="UP000827549">
    <property type="component" value="Chromosome 3"/>
</dbReference>
<dbReference type="InterPro" id="IPR040079">
    <property type="entry name" value="Glutathione_S-Trfase"/>
</dbReference>
<dbReference type="Gene3D" id="1.20.1050.10">
    <property type="match status" value="1"/>
</dbReference>
<feature type="domain" description="GST C-terminal" evidence="2">
    <location>
        <begin position="224"/>
        <end position="354"/>
    </location>
</feature>
<dbReference type="EMBL" id="CP086716">
    <property type="protein sequence ID" value="WOO80171.1"/>
    <property type="molecule type" value="Genomic_DNA"/>
</dbReference>
<sequence length="394" mass="45156">MAAIVAPTRLFASRFARQTPVLARSIQRPPTTSTLIHPIRTFTSTKLTTMGLTDWAAKDGEFKRQVSSFREHITEGGQHPPEKGRYHLYVSYACPWAHRTLILRALKGLEDYIDVSVVHPHLLEGGWHFVPYELKDAPPAPMSEHNNQTFPGATIDHLHHKDHLQELYSLAEPDYSARWTVPVLWDKKLNTIVSNESSEIIRDLTVAFNSILPDGPGKDLDTFPEELRKEIEEFEEWSYNDINNGVYKCGFATTQAAYNKAAEALAKALDRVEGILSDGREYLIGGRLTEADVRLFTTIVRYDPVYYVHFKTNWGSIRHDYPNINRWLKNLYWNNPAFKETTNFEHIKEHYYYSHTQINPHRIVPYGPNVDIEPLDDSKRKADAADGARKAAKV</sequence>
<dbReference type="SFLD" id="SFLDG01148">
    <property type="entry name" value="Xi_(cytGST)"/>
    <property type="match status" value="1"/>
</dbReference>
<reference evidence="3" key="1">
    <citation type="submission" date="2023-10" db="EMBL/GenBank/DDBJ databases">
        <authorList>
            <person name="Noh H."/>
        </authorList>
    </citation>
    <scope>NUCLEOTIDE SEQUENCE</scope>
    <source>
        <strain evidence="3">DUCC4014</strain>
    </source>
</reference>
<dbReference type="InterPro" id="IPR004045">
    <property type="entry name" value="Glutathione_S-Trfase_N"/>
</dbReference>
<dbReference type="RefSeq" id="XP_062626203.1">
    <property type="nucleotide sequence ID" value="XM_062770219.1"/>
</dbReference>
<accession>A0AAF1BGS8</accession>
<keyword evidence="4" id="KW-1185">Reference proteome</keyword>
<evidence type="ECO:0000256" key="1">
    <source>
        <dbReference type="SAM" id="MobiDB-lite"/>
    </source>
</evidence>
<gene>
    <name evidence="3" type="primary">gto2</name>
    <name evidence="3" type="ORF">LOC62_03G003683</name>
</gene>
<dbReference type="GO" id="GO:0004364">
    <property type="term" value="F:glutathione transferase activity"/>
    <property type="evidence" value="ECO:0007669"/>
    <property type="project" value="InterPro"/>
</dbReference>
<dbReference type="InterPro" id="IPR047047">
    <property type="entry name" value="GST_Omega-like_C"/>
</dbReference>
<dbReference type="SUPFAM" id="SSF47616">
    <property type="entry name" value="GST C-terminal domain-like"/>
    <property type="match status" value="1"/>
</dbReference>
<protein>
    <submittedName>
        <fullName evidence="3">Glutathione S-transferase omega-like 2</fullName>
    </submittedName>
</protein>
<dbReference type="PROSITE" id="PS50405">
    <property type="entry name" value="GST_CTER"/>
    <property type="match status" value="1"/>
</dbReference>
<dbReference type="Gene3D" id="3.40.30.10">
    <property type="entry name" value="Glutaredoxin"/>
    <property type="match status" value="1"/>
</dbReference>
<dbReference type="SUPFAM" id="SSF52833">
    <property type="entry name" value="Thioredoxin-like"/>
    <property type="match status" value="1"/>
</dbReference>
<dbReference type="Pfam" id="PF13410">
    <property type="entry name" value="GST_C_2"/>
    <property type="match status" value="1"/>
</dbReference>
<evidence type="ECO:0000313" key="3">
    <source>
        <dbReference type="EMBL" id="WOO80171.1"/>
    </source>
</evidence>
<dbReference type="Pfam" id="PF13409">
    <property type="entry name" value="GST_N_2"/>
    <property type="match status" value="1"/>
</dbReference>
<organism evidence="3 4">
    <name type="scientific">Vanrija pseudolonga</name>
    <dbReference type="NCBI Taxonomy" id="143232"/>
    <lineage>
        <taxon>Eukaryota</taxon>
        <taxon>Fungi</taxon>
        <taxon>Dikarya</taxon>
        <taxon>Basidiomycota</taxon>
        <taxon>Agaricomycotina</taxon>
        <taxon>Tremellomycetes</taxon>
        <taxon>Trichosporonales</taxon>
        <taxon>Trichosporonaceae</taxon>
        <taxon>Vanrija</taxon>
    </lineage>
</organism>
<feature type="compositionally biased region" description="Basic and acidic residues" evidence="1">
    <location>
        <begin position="376"/>
        <end position="394"/>
    </location>
</feature>
<dbReference type="InterPro" id="IPR036282">
    <property type="entry name" value="Glutathione-S-Trfase_C_sf"/>
</dbReference>
<dbReference type="CDD" id="cd03190">
    <property type="entry name" value="GST_C_Omega_like"/>
    <property type="match status" value="1"/>
</dbReference>
<dbReference type="GO" id="GO:0005737">
    <property type="term" value="C:cytoplasm"/>
    <property type="evidence" value="ECO:0007669"/>
    <property type="project" value="TreeGrafter"/>
</dbReference>
<dbReference type="GeneID" id="87806924"/>